<gene>
    <name evidence="1" type="ORF">S03H2_46993</name>
</gene>
<dbReference type="AlphaFoldDB" id="X1IQ24"/>
<sequence length="165" mass="18561">MEYDFPEPLEKLHVKTDLIRIVRLTFSIELPDDVIHVEFHFSPVIGQETSVWYESAKHGTALSPLDGFAAVDPESLAISLLKRIGAEQTHKILNVQRDYAYLYVPAFVQNGPVSPYSPGADINTKRVEGTVLVADIRDFSMWESSSSPETVQELFEAISEHIVQM</sequence>
<organism evidence="1">
    <name type="scientific">marine sediment metagenome</name>
    <dbReference type="NCBI Taxonomy" id="412755"/>
    <lineage>
        <taxon>unclassified sequences</taxon>
        <taxon>metagenomes</taxon>
        <taxon>ecological metagenomes</taxon>
    </lineage>
</organism>
<evidence type="ECO:0000313" key="1">
    <source>
        <dbReference type="EMBL" id="GAH68219.1"/>
    </source>
</evidence>
<comment type="caution">
    <text evidence="1">The sequence shown here is derived from an EMBL/GenBank/DDBJ whole genome shotgun (WGS) entry which is preliminary data.</text>
</comment>
<name>X1IQ24_9ZZZZ</name>
<accession>X1IQ24</accession>
<proteinExistence type="predicted"/>
<dbReference type="EMBL" id="BARU01029549">
    <property type="protein sequence ID" value="GAH68219.1"/>
    <property type="molecule type" value="Genomic_DNA"/>
</dbReference>
<feature type="non-terminal residue" evidence="1">
    <location>
        <position position="165"/>
    </location>
</feature>
<reference evidence="1" key="1">
    <citation type="journal article" date="2014" name="Front. Microbiol.">
        <title>High frequency of phylogenetically diverse reductive dehalogenase-homologous genes in deep subseafloor sedimentary metagenomes.</title>
        <authorList>
            <person name="Kawai M."/>
            <person name="Futagami T."/>
            <person name="Toyoda A."/>
            <person name="Takaki Y."/>
            <person name="Nishi S."/>
            <person name="Hori S."/>
            <person name="Arai W."/>
            <person name="Tsubouchi T."/>
            <person name="Morono Y."/>
            <person name="Uchiyama I."/>
            <person name="Ito T."/>
            <person name="Fujiyama A."/>
            <person name="Inagaki F."/>
            <person name="Takami H."/>
        </authorList>
    </citation>
    <scope>NUCLEOTIDE SEQUENCE</scope>
    <source>
        <strain evidence="1">Expedition CK06-06</strain>
    </source>
</reference>
<protein>
    <submittedName>
        <fullName evidence="1">Uncharacterized protein</fullName>
    </submittedName>
</protein>